<dbReference type="AlphaFoldDB" id="A0A1L4A0T4"/>
<sequence length="83" mass="8714">MTDQPNAQDVPTLDELVTRKLADAETPGAVVEFDPEEAERAGAFVEDAMSEADAREAEEGLDGDAEPIATGRGELIAAARNAD</sequence>
<proteinExistence type="predicted"/>
<dbReference type="EMBL" id="CP018224">
    <property type="protein sequence ID" value="API61484.1"/>
    <property type="molecule type" value="Genomic_DNA"/>
</dbReference>
<protein>
    <submittedName>
        <fullName evidence="2">Conjugal transfer protein</fullName>
    </submittedName>
</protein>
<dbReference type="RefSeq" id="WP_006954184.1">
    <property type="nucleotide sequence ID" value="NZ_CP018224.1"/>
</dbReference>
<keyword evidence="2" id="KW-0614">Plasmid</keyword>
<gene>
    <name evidence="2" type="ORF">BSL82_18795</name>
</gene>
<accession>A0A1L4A0T4</accession>
<dbReference type="OrthoDB" id="7477520at2"/>
<evidence type="ECO:0000313" key="2">
    <source>
        <dbReference type="EMBL" id="API61484.1"/>
    </source>
</evidence>
<geneLocation type="plasmid" evidence="3">
    <name>phsl3</name>
</geneLocation>
<keyword evidence="3" id="KW-1185">Reference proteome</keyword>
<reference evidence="2 3" key="1">
    <citation type="submission" date="2016-11" db="EMBL/GenBank/DDBJ databases">
        <title>Complete Genome Sequence of alachlor-degrading Sphingomonas sp. strain JJ-A5.</title>
        <authorList>
            <person name="Lee H."/>
            <person name="Ka J.-O."/>
        </authorList>
    </citation>
    <scope>NUCLEOTIDE SEQUENCE [LARGE SCALE GENOMIC DNA]</scope>
    <source>
        <strain evidence="2 3">JJ-A5</strain>
        <plasmid evidence="3">phsl3</plasmid>
    </source>
</reference>
<dbReference type="KEGG" id="sphj:BSL82_18795"/>
<name>A0A1L4A0T4_9SPHN</name>
<evidence type="ECO:0000313" key="3">
    <source>
        <dbReference type="Proteomes" id="UP000182063"/>
    </source>
</evidence>
<dbReference type="Proteomes" id="UP000182063">
    <property type="component" value="Plasmid pHSL3"/>
</dbReference>
<feature type="region of interest" description="Disordered" evidence="1">
    <location>
        <begin position="51"/>
        <end position="70"/>
    </location>
</feature>
<organism evidence="2 3">
    <name type="scientific">Tardibacter chloracetimidivorans</name>
    <dbReference type="NCBI Taxonomy" id="1921510"/>
    <lineage>
        <taxon>Bacteria</taxon>
        <taxon>Pseudomonadati</taxon>
        <taxon>Pseudomonadota</taxon>
        <taxon>Alphaproteobacteria</taxon>
        <taxon>Sphingomonadales</taxon>
        <taxon>Sphingomonadaceae</taxon>
        <taxon>Tardibacter</taxon>
    </lineage>
</organism>
<evidence type="ECO:0000256" key="1">
    <source>
        <dbReference type="SAM" id="MobiDB-lite"/>
    </source>
</evidence>